<accession>A0A1E3HCY2</accession>
<dbReference type="RefSeq" id="XP_018990064.1">
    <property type="nucleotide sequence ID" value="XM_019142421.1"/>
</dbReference>
<evidence type="ECO:0000313" key="1">
    <source>
        <dbReference type="EMBL" id="ODN74202.1"/>
    </source>
</evidence>
<organism evidence="1 2">
    <name type="scientific">Cryptococcus amylolentus CBS 6039</name>
    <dbReference type="NCBI Taxonomy" id="1295533"/>
    <lineage>
        <taxon>Eukaryota</taxon>
        <taxon>Fungi</taxon>
        <taxon>Dikarya</taxon>
        <taxon>Basidiomycota</taxon>
        <taxon>Agaricomycotina</taxon>
        <taxon>Tremellomycetes</taxon>
        <taxon>Tremellales</taxon>
        <taxon>Cryptococcaceae</taxon>
        <taxon>Cryptococcus</taxon>
    </lineage>
</organism>
<dbReference type="AlphaFoldDB" id="A0A1E3HCY2"/>
<proteinExistence type="predicted"/>
<evidence type="ECO:0000313" key="2">
    <source>
        <dbReference type="Proteomes" id="UP000094065"/>
    </source>
</evidence>
<name>A0A1E3HCY2_9TREE</name>
<reference evidence="1 2" key="1">
    <citation type="submission" date="2016-06" db="EMBL/GenBank/DDBJ databases">
        <title>Evolution of pathogenesis and genome organization in the Tremellales.</title>
        <authorList>
            <person name="Cuomo C."/>
            <person name="Litvintseva A."/>
            <person name="Heitman J."/>
            <person name="Chen Y."/>
            <person name="Sun S."/>
            <person name="Springer D."/>
            <person name="Dromer F."/>
            <person name="Young S."/>
            <person name="Zeng Q."/>
            <person name="Chapman S."/>
            <person name="Gujja S."/>
            <person name="Saif S."/>
            <person name="Birren B."/>
        </authorList>
    </citation>
    <scope>NUCLEOTIDE SEQUENCE [LARGE SCALE GENOMIC DNA]</scope>
    <source>
        <strain evidence="1 2">CBS 6039</strain>
    </source>
</reference>
<sequence length="707" mass="79333">MRAVLPKSVIARLEASQTPDFRPVASISRHLRPPRTISKVPRSIEDTAGTNTGLNANRLFRRAQTPAEEAAHAYLDTHPLPASPTVSDLLRRQVTYSKFIFALIARSEDAVSSLVERAMEEKVPLSTVILTRILQKSLDNPSAEARVRIVQSVMPFLPDRLDVPLLDLLLRAVIRDSSPDPAFVEGLITDCLALDGVTGKEGWPWEIWDVLITTHVPTADFNSAVKRLGEFKRVVRAHLNAPSSSSSPPELSPAQRTAIVQVYTTTMNIWRLSALKDTTARSKCSRIPESLAEDLVEFAGGEAGLDVKFLSAWLRAEKVAQNWVMAESIVEMIGEAQEGYEVGEGGREQDGIRWLDSKTWTSIFGLYTTPCVLPPTRVLARRLLTQTSKTTQVTEQDAIPNPNRPIHLPILTSEVVNAILRAIFHSLDTTHPSTPPNEIDLSLTLVILRLNILSGTPTSPPADRKSIDILSSYLYRTARNLSLPPHLFSSLGIPAMPNRRRRNGKEKTWRRFGLGAEEWDVMTEAVHAERMKMGREVEVVHLPFSMPVARLAKAHPSFQFPVPQPEAEKELSSTITVNAEQLRTLGSGERGASFQRVLPALIGILERLIVARERQARSARVEFLFAEVPRGDEKQMEERELPMERARLERERERLAEQEGLGDTDEQILGSVMDVVNKEVLWPSRRERRVMKREIKRRKLRERLGLL</sequence>
<gene>
    <name evidence="1" type="ORF">L202_07646</name>
</gene>
<dbReference type="EMBL" id="AWGJ01000012">
    <property type="protein sequence ID" value="ODN74202.1"/>
    <property type="molecule type" value="Genomic_DNA"/>
</dbReference>
<dbReference type="GeneID" id="30158955"/>
<protein>
    <submittedName>
        <fullName evidence="1">Uncharacterized protein</fullName>
    </submittedName>
</protein>
<dbReference type="OrthoDB" id="2574792at2759"/>
<keyword evidence="2" id="KW-1185">Reference proteome</keyword>
<dbReference type="Proteomes" id="UP000094065">
    <property type="component" value="Unassembled WGS sequence"/>
</dbReference>
<comment type="caution">
    <text evidence="1">The sequence shown here is derived from an EMBL/GenBank/DDBJ whole genome shotgun (WGS) entry which is preliminary data.</text>
</comment>